<proteinExistence type="predicted"/>
<evidence type="ECO:0000256" key="1">
    <source>
        <dbReference type="SAM" id="Phobius"/>
    </source>
</evidence>
<evidence type="ECO:0000313" key="2">
    <source>
        <dbReference type="EMBL" id="MBO7744797.1"/>
    </source>
</evidence>
<feature type="transmembrane region" description="Helical" evidence="1">
    <location>
        <begin position="89"/>
        <end position="108"/>
    </location>
</feature>
<reference evidence="2 3" key="1">
    <citation type="submission" date="2021-03" db="EMBL/GenBank/DDBJ databases">
        <title>Paenibacillus artemisicola MWE-103 whole genome sequence.</title>
        <authorList>
            <person name="Ham Y.J."/>
        </authorList>
    </citation>
    <scope>NUCLEOTIDE SEQUENCE [LARGE SCALE GENOMIC DNA]</scope>
    <source>
        <strain evidence="2 3">MWE-103</strain>
    </source>
</reference>
<feature type="transmembrane region" description="Helical" evidence="1">
    <location>
        <begin position="59"/>
        <end position="82"/>
    </location>
</feature>
<name>A0ABS3W912_9BACL</name>
<keyword evidence="1" id="KW-1133">Transmembrane helix</keyword>
<accession>A0ABS3W912</accession>
<feature type="transmembrane region" description="Helical" evidence="1">
    <location>
        <begin position="120"/>
        <end position="138"/>
    </location>
</feature>
<protein>
    <recommendedName>
        <fullName evidence="4">Transmembrane protein</fullName>
    </recommendedName>
</protein>
<keyword evidence="3" id="KW-1185">Reference proteome</keyword>
<keyword evidence="1" id="KW-0472">Membrane</keyword>
<dbReference type="Proteomes" id="UP000670947">
    <property type="component" value="Unassembled WGS sequence"/>
</dbReference>
<evidence type="ECO:0008006" key="4">
    <source>
        <dbReference type="Google" id="ProtNLM"/>
    </source>
</evidence>
<gene>
    <name evidence="2" type="ORF">I8J29_11355</name>
</gene>
<comment type="caution">
    <text evidence="2">The sequence shown here is derived from an EMBL/GenBank/DDBJ whole genome shotgun (WGS) entry which is preliminary data.</text>
</comment>
<dbReference type="RefSeq" id="WP_208847723.1">
    <property type="nucleotide sequence ID" value="NZ_JAGGDJ010000005.1"/>
</dbReference>
<keyword evidence="1" id="KW-0812">Transmembrane</keyword>
<sequence>MTFMYIATAVACLAAALVPKRLTLQEIYVVWLAVAFVTRLCDQFLDLYMDWYDQGGSGIQWQVVVIQCLYPSAIGVIIANFMPRGVRAFIIYAAAWTAYAMAFEWASIGAHYLKLREWSHWYSIPVYFGGILFLRWNLRFLRKRPALLPEAGNAR</sequence>
<dbReference type="EMBL" id="JAGGDJ010000005">
    <property type="protein sequence ID" value="MBO7744797.1"/>
    <property type="molecule type" value="Genomic_DNA"/>
</dbReference>
<evidence type="ECO:0000313" key="3">
    <source>
        <dbReference type="Proteomes" id="UP000670947"/>
    </source>
</evidence>
<organism evidence="2 3">
    <name type="scientific">Paenibacillus artemisiicola</name>
    <dbReference type="NCBI Taxonomy" id="1172618"/>
    <lineage>
        <taxon>Bacteria</taxon>
        <taxon>Bacillati</taxon>
        <taxon>Bacillota</taxon>
        <taxon>Bacilli</taxon>
        <taxon>Bacillales</taxon>
        <taxon>Paenibacillaceae</taxon>
        <taxon>Paenibacillus</taxon>
    </lineage>
</organism>